<dbReference type="Proteomes" id="UP000886725">
    <property type="component" value="Unassembled WGS sequence"/>
</dbReference>
<dbReference type="InterPro" id="IPR001296">
    <property type="entry name" value="Glyco_trans_1"/>
</dbReference>
<dbReference type="GO" id="GO:0016757">
    <property type="term" value="F:glycosyltransferase activity"/>
    <property type="evidence" value="ECO:0007669"/>
    <property type="project" value="InterPro"/>
</dbReference>
<dbReference type="Pfam" id="PF00534">
    <property type="entry name" value="Glycos_transf_1"/>
    <property type="match status" value="1"/>
</dbReference>
<proteinExistence type="predicted"/>
<gene>
    <name evidence="3" type="ORF">IAC85_00585</name>
</gene>
<dbReference type="PANTHER" id="PTHR45947:SF3">
    <property type="entry name" value="SULFOQUINOVOSYL TRANSFERASE SQD2"/>
    <property type="match status" value="1"/>
</dbReference>
<name>A0A9D0YY36_9FIRM</name>
<evidence type="ECO:0000259" key="1">
    <source>
        <dbReference type="Pfam" id="PF00534"/>
    </source>
</evidence>
<feature type="domain" description="Glycosyl transferase family 1" evidence="1">
    <location>
        <begin position="158"/>
        <end position="307"/>
    </location>
</feature>
<dbReference type="AlphaFoldDB" id="A0A9D0YY36"/>
<sequence>MKVLLYTESLKAISKSGLGKAIKHQMKALDSAKISYTNDPNEQPYDVAHINFYLLKSYRLAKKLRKQDVPVVYHAHSTEEDFRNSFIGSNLVSPLFKKWLCKCYRLGDIIITPTEYSKKLLESYHLNRKIYAISNGIELEFFKRDEKGGKEFRKYYHYKPEDKVIVGIGLYLERKGILDFVELAKRLPEYQFIWFGYTPLYTVPSKIRKAVRTKLPNLKFAGYVEPAMIKKALSGCNLYLFPTLEETEGIPIIEACAMKTPALIRDIPVFDGWLQDGVNVYKAKTIDEFEDKIVRIINHDLKDLTEEAYQVAKERDIKNIGKQLKQVYEEAIQMKKDRAHTK</sequence>
<comment type="caution">
    <text evidence="3">The sequence shown here is derived from an EMBL/GenBank/DDBJ whole genome shotgun (WGS) entry which is preliminary data.</text>
</comment>
<reference evidence="3" key="1">
    <citation type="submission" date="2020-10" db="EMBL/GenBank/DDBJ databases">
        <authorList>
            <person name="Gilroy R."/>
        </authorList>
    </citation>
    <scope>NUCLEOTIDE SEQUENCE</scope>
    <source>
        <strain evidence="3">CHK165-10780</strain>
    </source>
</reference>
<dbReference type="Gene3D" id="3.40.50.2000">
    <property type="entry name" value="Glycogen Phosphorylase B"/>
    <property type="match status" value="2"/>
</dbReference>
<accession>A0A9D0YY36</accession>
<dbReference type="Pfam" id="PF13439">
    <property type="entry name" value="Glyco_transf_4"/>
    <property type="match status" value="1"/>
</dbReference>
<dbReference type="InterPro" id="IPR050194">
    <property type="entry name" value="Glycosyltransferase_grp1"/>
</dbReference>
<dbReference type="EMBL" id="DVFU01000015">
    <property type="protein sequence ID" value="HIQ64214.1"/>
    <property type="molecule type" value="Genomic_DNA"/>
</dbReference>
<protein>
    <submittedName>
        <fullName evidence="3">Glycosyltransferase</fullName>
    </submittedName>
</protein>
<evidence type="ECO:0000313" key="3">
    <source>
        <dbReference type="EMBL" id="HIQ64214.1"/>
    </source>
</evidence>
<dbReference type="SUPFAM" id="SSF53756">
    <property type="entry name" value="UDP-Glycosyltransferase/glycogen phosphorylase"/>
    <property type="match status" value="1"/>
</dbReference>
<dbReference type="InterPro" id="IPR028098">
    <property type="entry name" value="Glyco_trans_4-like_N"/>
</dbReference>
<dbReference type="PANTHER" id="PTHR45947">
    <property type="entry name" value="SULFOQUINOVOSYL TRANSFERASE SQD2"/>
    <property type="match status" value="1"/>
</dbReference>
<organism evidence="3 4">
    <name type="scientific">Candidatus Faecenecus gallistercoris</name>
    <dbReference type="NCBI Taxonomy" id="2840793"/>
    <lineage>
        <taxon>Bacteria</taxon>
        <taxon>Bacillati</taxon>
        <taxon>Bacillota</taxon>
        <taxon>Bacillota incertae sedis</taxon>
        <taxon>Candidatus Faecenecus</taxon>
    </lineage>
</organism>
<evidence type="ECO:0000313" key="4">
    <source>
        <dbReference type="Proteomes" id="UP000886725"/>
    </source>
</evidence>
<feature type="domain" description="Glycosyltransferase subfamily 4-like N-terminal" evidence="2">
    <location>
        <begin position="43"/>
        <end position="140"/>
    </location>
</feature>
<reference evidence="3" key="2">
    <citation type="journal article" date="2021" name="PeerJ">
        <title>Extensive microbial diversity within the chicken gut microbiome revealed by metagenomics and culture.</title>
        <authorList>
            <person name="Gilroy R."/>
            <person name="Ravi A."/>
            <person name="Getino M."/>
            <person name="Pursley I."/>
            <person name="Horton D.L."/>
            <person name="Alikhan N.F."/>
            <person name="Baker D."/>
            <person name="Gharbi K."/>
            <person name="Hall N."/>
            <person name="Watson M."/>
            <person name="Adriaenssens E.M."/>
            <person name="Foster-Nyarko E."/>
            <person name="Jarju S."/>
            <person name="Secka A."/>
            <person name="Antonio M."/>
            <person name="Oren A."/>
            <person name="Chaudhuri R.R."/>
            <person name="La Ragione R."/>
            <person name="Hildebrand F."/>
            <person name="Pallen M.J."/>
        </authorList>
    </citation>
    <scope>NUCLEOTIDE SEQUENCE</scope>
    <source>
        <strain evidence="3">CHK165-10780</strain>
    </source>
</reference>
<evidence type="ECO:0000259" key="2">
    <source>
        <dbReference type="Pfam" id="PF13439"/>
    </source>
</evidence>